<accession>A0A1G6WVR6</accession>
<dbReference type="EMBL" id="FNAK01000002">
    <property type="protein sequence ID" value="SDD69894.1"/>
    <property type="molecule type" value="Genomic_DNA"/>
</dbReference>
<keyword evidence="1 7" id="KW-0963">Cytoplasm</keyword>
<feature type="binding site" evidence="7 8">
    <location>
        <position position="26"/>
    </location>
    <ligand>
        <name>S-adenosyl-L-methionine</name>
        <dbReference type="ChEBI" id="CHEBI:59789"/>
    </ligand>
</feature>
<dbReference type="InterPro" id="IPR011530">
    <property type="entry name" value="rRNA_adenine_dimethylase"/>
</dbReference>
<dbReference type="PANTHER" id="PTHR11727:SF7">
    <property type="entry name" value="DIMETHYLADENOSINE TRANSFERASE-RELATED"/>
    <property type="match status" value="1"/>
</dbReference>
<dbReference type="InterPro" id="IPR001737">
    <property type="entry name" value="KsgA/Erm"/>
</dbReference>
<evidence type="ECO:0000256" key="6">
    <source>
        <dbReference type="ARBA" id="ARBA00022884"/>
    </source>
</evidence>
<organism evidence="10 11">
    <name type="scientific">Kordiimonas lacus</name>
    <dbReference type="NCBI Taxonomy" id="637679"/>
    <lineage>
        <taxon>Bacteria</taxon>
        <taxon>Pseudomonadati</taxon>
        <taxon>Pseudomonadota</taxon>
        <taxon>Alphaproteobacteria</taxon>
        <taxon>Kordiimonadales</taxon>
        <taxon>Kordiimonadaceae</taxon>
        <taxon>Kordiimonas</taxon>
    </lineage>
</organism>
<dbReference type="NCBIfam" id="TIGR00755">
    <property type="entry name" value="ksgA"/>
    <property type="match status" value="1"/>
</dbReference>
<feature type="domain" description="Ribosomal RNA adenine methylase transferase N-terminal" evidence="9">
    <location>
        <begin position="33"/>
        <end position="212"/>
    </location>
</feature>
<keyword evidence="11" id="KW-1185">Reference proteome</keyword>
<gene>
    <name evidence="7" type="primary">rsmA</name>
    <name evidence="7" type="synonym">ksgA</name>
    <name evidence="10" type="ORF">SAMN04488071_1237</name>
</gene>
<feature type="binding site" evidence="7 8">
    <location>
        <position position="53"/>
    </location>
    <ligand>
        <name>S-adenosyl-L-methionine</name>
        <dbReference type="ChEBI" id="CHEBI:59789"/>
    </ligand>
</feature>
<feature type="binding site" evidence="7 8">
    <location>
        <position position="124"/>
    </location>
    <ligand>
        <name>S-adenosyl-L-methionine</name>
        <dbReference type="ChEBI" id="CHEBI:59789"/>
    </ligand>
</feature>
<dbReference type="Pfam" id="PF00398">
    <property type="entry name" value="RrnaAD"/>
    <property type="match status" value="1"/>
</dbReference>
<dbReference type="HAMAP" id="MF_00607">
    <property type="entry name" value="16SrRNA_methyltr_A"/>
    <property type="match status" value="1"/>
</dbReference>
<dbReference type="PROSITE" id="PS01131">
    <property type="entry name" value="RRNA_A_DIMETH"/>
    <property type="match status" value="1"/>
</dbReference>
<reference evidence="10 11" key="1">
    <citation type="submission" date="2016-10" db="EMBL/GenBank/DDBJ databases">
        <authorList>
            <person name="de Groot N.N."/>
        </authorList>
    </citation>
    <scope>NUCLEOTIDE SEQUENCE [LARGE SCALE GENOMIC DNA]</scope>
    <source>
        <strain evidence="10 11">CGMCC 1.9109</strain>
    </source>
</reference>
<evidence type="ECO:0000256" key="8">
    <source>
        <dbReference type="PROSITE-ProRule" id="PRU01026"/>
    </source>
</evidence>
<evidence type="ECO:0000256" key="2">
    <source>
        <dbReference type="ARBA" id="ARBA00022552"/>
    </source>
</evidence>
<dbReference type="InterPro" id="IPR023165">
    <property type="entry name" value="rRNA_Ade_diMease-like_C"/>
</dbReference>
<dbReference type="GO" id="GO:0003723">
    <property type="term" value="F:RNA binding"/>
    <property type="evidence" value="ECO:0007669"/>
    <property type="project" value="UniProtKB-UniRule"/>
</dbReference>
<keyword evidence="4 7" id="KW-0808">Transferase</keyword>
<comment type="catalytic activity">
    <reaction evidence="7">
        <text>adenosine(1518)/adenosine(1519) in 16S rRNA + 4 S-adenosyl-L-methionine = N(6)-dimethyladenosine(1518)/N(6)-dimethyladenosine(1519) in 16S rRNA + 4 S-adenosyl-L-homocysteine + 4 H(+)</text>
        <dbReference type="Rhea" id="RHEA:19609"/>
        <dbReference type="Rhea" id="RHEA-COMP:10232"/>
        <dbReference type="Rhea" id="RHEA-COMP:10233"/>
        <dbReference type="ChEBI" id="CHEBI:15378"/>
        <dbReference type="ChEBI" id="CHEBI:57856"/>
        <dbReference type="ChEBI" id="CHEBI:59789"/>
        <dbReference type="ChEBI" id="CHEBI:74411"/>
        <dbReference type="ChEBI" id="CHEBI:74493"/>
        <dbReference type="EC" id="2.1.1.182"/>
    </reaction>
</comment>
<dbReference type="Gene3D" id="1.10.8.100">
    <property type="entry name" value="Ribosomal RNA adenine dimethylase-like, domain 2"/>
    <property type="match status" value="1"/>
</dbReference>
<sequence length="288" mass="31973">MTDSLPPLRDVIREYDLRAKKSFGQNFLLDLNLTRKIARVPGDISDSVVYEVGPGPGGLTRGLLAEGAKRVVAVEMDPRCLDALADISAAYDGRLTVHQGDALKMDEQELLAAKEGEKMRIASNLPYNVGTMLLIKWLTLDDWKPWFASLTLMFQREVADRIVAQPRTKAYGRLSVLAQWRGKVRIALNVPAAAFTPPPKVASAVIHFEPTEPIDSEVKLKDLELVVEKAFGQRRKMLRASLKALPVDPQKLLAMAEIEETKRAEDVPVADFVRLAKCYGVMKADARP</sequence>
<comment type="subcellular location">
    <subcellularLocation>
        <location evidence="7">Cytoplasm</location>
    </subcellularLocation>
</comment>
<comment type="similarity">
    <text evidence="7">Belongs to the class I-like SAM-binding methyltransferase superfamily. rRNA adenine N(6)-methyltransferase family. RsmA subfamily.</text>
</comment>
<dbReference type="Proteomes" id="UP000183685">
    <property type="component" value="Unassembled WGS sequence"/>
</dbReference>
<dbReference type="SUPFAM" id="SSF53335">
    <property type="entry name" value="S-adenosyl-L-methionine-dependent methyltransferases"/>
    <property type="match status" value="1"/>
</dbReference>
<evidence type="ECO:0000313" key="10">
    <source>
        <dbReference type="EMBL" id="SDD69894.1"/>
    </source>
</evidence>
<feature type="binding site" evidence="7 8">
    <location>
        <position position="28"/>
    </location>
    <ligand>
        <name>S-adenosyl-L-methionine</name>
        <dbReference type="ChEBI" id="CHEBI:59789"/>
    </ligand>
</feature>
<dbReference type="InterPro" id="IPR020598">
    <property type="entry name" value="rRNA_Ade_methylase_Trfase_N"/>
</dbReference>
<keyword evidence="5 7" id="KW-0949">S-adenosyl-L-methionine</keyword>
<evidence type="ECO:0000256" key="5">
    <source>
        <dbReference type="ARBA" id="ARBA00022691"/>
    </source>
</evidence>
<name>A0A1G6WVR6_9PROT</name>
<evidence type="ECO:0000256" key="1">
    <source>
        <dbReference type="ARBA" id="ARBA00022490"/>
    </source>
</evidence>
<keyword evidence="2 7" id="KW-0698">rRNA processing</keyword>
<dbReference type="SMART" id="SM00650">
    <property type="entry name" value="rADc"/>
    <property type="match status" value="1"/>
</dbReference>
<dbReference type="CDD" id="cd02440">
    <property type="entry name" value="AdoMet_MTases"/>
    <property type="match status" value="1"/>
</dbReference>
<protein>
    <recommendedName>
        <fullName evidence="7">Ribosomal RNA small subunit methyltransferase A</fullName>
        <ecNumber evidence="7">2.1.1.182</ecNumber>
    </recommendedName>
    <alternativeName>
        <fullName evidence="7">16S rRNA (adenine(1518)-N(6)/adenine(1519)-N(6))-dimethyltransferase</fullName>
    </alternativeName>
    <alternativeName>
        <fullName evidence="7">16S rRNA dimethyladenosine transferase</fullName>
    </alternativeName>
    <alternativeName>
        <fullName evidence="7">16S rRNA dimethylase</fullName>
    </alternativeName>
    <alternativeName>
        <fullName evidence="7">S-adenosylmethionine-6-N', N'-adenosyl(rRNA) dimethyltransferase</fullName>
    </alternativeName>
</protein>
<dbReference type="GO" id="GO:0052908">
    <property type="term" value="F:16S rRNA (adenine(1518)-N(6)/adenine(1519)-N(6))-dimethyltransferase activity"/>
    <property type="evidence" value="ECO:0007669"/>
    <property type="project" value="UniProtKB-EC"/>
</dbReference>
<comment type="function">
    <text evidence="7">Specifically dimethylates two adjacent adenosines (A1518 and A1519) in the loop of a conserved hairpin near the 3'-end of 16S rRNA in the 30S particle. May play a critical role in biogenesis of 30S subunits.</text>
</comment>
<dbReference type="Gene3D" id="3.40.50.150">
    <property type="entry name" value="Vaccinia Virus protein VP39"/>
    <property type="match status" value="1"/>
</dbReference>
<dbReference type="PROSITE" id="PS51689">
    <property type="entry name" value="SAM_RNA_A_N6_MT"/>
    <property type="match status" value="1"/>
</dbReference>
<evidence type="ECO:0000313" key="11">
    <source>
        <dbReference type="Proteomes" id="UP000183685"/>
    </source>
</evidence>
<dbReference type="EC" id="2.1.1.182" evidence="7"/>
<proteinExistence type="inferred from homology"/>
<dbReference type="STRING" id="637679.GCA_001550055_02953"/>
<evidence type="ECO:0000256" key="7">
    <source>
        <dbReference type="HAMAP-Rule" id="MF_00607"/>
    </source>
</evidence>
<keyword evidence="6 7" id="KW-0694">RNA-binding</keyword>
<evidence type="ECO:0000256" key="4">
    <source>
        <dbReference type="ARBA" id="ARBA00022679"/>
    </source>
</evidence>
<dbReference type="AlphaFoldDB" id="A0A1G6WVR6"/>
<evidence type="ECO:0000256" key="3">
    <source>
        <dbReference type="ARBA" id="ARBA00022603"/>
    </source>
</evidence>
<keyword evidence="3 7" id="KW-0489">Methyltransferase</keyword>
<dbReference type="GO" id="GO:0005829">
    <property type="term" value="C:cytosol"/>
    <property type="evidence" value="ECO:0007669"/>
    <property type="project" value="TreeGrafter"/>
</dbReference>
<dbReference type="PANTHER" id="PTHR11727">
    <property type="entry name" value="DIMETHYLADENOSINE TRANSFERASE"/>
    <property type="match status" value="1"/>
</dbReference>
<dbReference type="InterPro" id="IPR020596">
    <property type="entry name" value="rRNA_Ade_Mease_Trfase_CS"/>
</dbReference>
<feature type="binding site" evidence="7 8">
    <location>
        <position position="75"/>
    </location>
    <ligand>
        <name>S-adenosyl-L-methionine</name>
        <dbReference type="ChEBI" id="CHEBI:59789"/>
    </ligand>
</feature>
<evidence type="ECO:0000259" key="9">
    <source>
        <dbReference type="SMART" id="SM00650"/>
    </source>
</evidence>
<dbReference type="InterPro" id="IPR029063">
    <property type="entry name" value="SAM-dependent_MTases_sf"/>
</dbReference>
<feature type="binding site" evidence="7 8">
    <location>
        <position position="101"/>
    </location>
    <ligand>
        <name>S-adenosyl-L-methionine</name>
        <dbReference type="ChEBI" id="CHEBI:59789"/>
    </ligand>
</feature>